<dbReference type="GO" id="GO:0005634">
    <property type="term" value="C:nucleus"/>
    <property type="evidence" value="ECO:0000318"/>
    <property type="project" value="GO_Central"/>
</dbReference>
<evidence type="ECO:0000313" key="10">
    <source>
        <dbReference type="EMBL" id="KAJ0203656.1"/>
    </source>
</evidence>
<dbReference type="InterPro" id="IPR055186">
    <property type="entry name" value="C2H2-2nd_BIRD-IDD"/>
</dbReference>
<organism evidence="10 11">
    <name type="scientific">Lactuca sativa</name>
    <name type="common">Garden lettuce</name>
    <dbReference type="NCBI Taxonomy" id="4236"/>
    <lineage>
        <taxon>Eukaryota</taxon>
        <taxon>Viridiplantae</taxon>
        <taxon>Streptophyta</taxon>
        <taxon>Embryophyta</taxon>
        <taxon>Tracheophyta</taxon>
        <taxon>Spermatophyta</taxon>
        <taxon>Magnoliopsida</taxon>
        <taxon>eudicotyledons</taxon>
        <taxon>Gunneridae</taxon>
        <taxon>Pentapetalae</taxon>
        <taxon>asterids</taxon>
        <taxon>campanulids</taxon>
        <taxon>Asterales</taxon>
        <taxon>Asteraceae</taxon>
        <taxon>Cichorioideae</taxon>
        <taxon>Cichorieae</taxon>
        <taxon>Lactucinae</taxon>
        <taxon>Lactuca</taxon>
    </lineage>
</organism>
<dbReference type="PROSITE" id="PS50157">
    <property type="entry name" value="ZINC_FINGER_C2H2_2"/>
    <property type="match status" value="2"/>
</dbReference>
<dbReference type="InterPro" id="IPR031140">
    <property type="entry name" value="IDD1-16"/>
</dbReference>
<dbReference type="AlphaFoldDB" id="A0A9R1VC81"/>
<dbReference type="PANTHER" id="PTHR10593">
    <property type="entry name" value="SERINE/THREONINE-PROTEIN KINASE RIO"/>
    <property type="match status" value="1"/>
</dbReference>
<dbReference type="SUPFAM" id="SSF57667">
    <property type="entry name" value="beta-beta-alpha zinc fingers"/>
    <property type="match status" value="1"/>
</dbReference>
<gene>
    <name evidence="10" type="ORF">LSAT_V11C500242100</name>
</gene>
<dbReference type="Gene3D" id="3.30.160.60">
    <property type="entry name" value="Classic Zinc Finger"/>
    <property type="match status" value="1"/>
</dbReference>
<evidence type="ECO:0000256" key="6">
    <source>
        <dbReference type="ARBA" id="ARBA00023163"/>
    </source>
</evidence>
<dbReference type="Pfam" id="PF00096">
    <property type="entry name" value="zf-C2H2"/>
    <property type="match status" value="1"/>
</dbReference>
<evidence type="ECO:0000256" key="8">
    <source>
        <dbReference type="SAM" id="MobiDB-lite"/>
    </source>
</evidence>
<keyword evidence="2" id="KW-0677">Repeat</keyword>
<feature type="domain" description="C2H2-type" evidence="9">
    <location>
        <begin position="85"/>
        <end position="107"/>
    </location>
</feature>
<evidence type="ECO:0000256" key="3">
    <source>
        <dbReference type="ARBA" id="ARBA00022771"/>
    </source>
</evidence>
<accession>A0A9R1VC81</accession>
<evidence type="ECO:0000259" key="9">
    <source>
        <dbReference type="PROSITE" id="PS50157"/>
    </source>
</evidence>
<evidence type="ECO:0000256" key="7">
    <source>
        <dbReference type="PROSITE-ProRule" id="PRU00042"/>
    </source>
</evidence>
<proteinExistence type="predicted"/>
<keyword evidence="5" id="KW-0805">Transcription regulation</keyword>
<evidence type="ECO:0000313" key="11">
    <source>
        <dbReference type="Proteomes" id="UP000235145"/>
    </source>
</evidence>
<evidence type="ECO:0000256" key="1">
    <source>
        <dbReference type="ARBA" id="ARBA00022723"/>
    </source>
</evidence>
<dbReference type="GO" id="GO:0008270">
    <property type="term" value="F:zinc ion binding"/>
    <property type="evidence" value="ECO:0007669"/>
    <property type="project" value="UniProtKB-KW"/>
</dbReference>
<keyword evidence="3 7" id="KW-0863">Zinc-finger</keyword>
<dbReference type="InterPro" id="IPR013087">
    <property type="entry name" value="Znf_C2H2_type"/>
</dbReference>
<feature type="compositionally biased region" description="Polar residues" evidence="8">
    <location>
        <begin position="27"/>
        <end position="42"/>
    </location>
</feature>
<dbReference type="PROSITE" id="PS00028">
    <property type="entry name" value="ZINC_FINGER_C2H2_1"/>
    <property type="match status" value="1"/>
</dbReference>
<dbReference type="InterPro" id="IPR055185">
    <property type="entry name" value="C2CH-4th_BIRD-IDD"/>
</dbReference>
<dbReference type="GO" id="GO:0003700">
    <property type="term" value="F:DNA-binding transcription factor activity"/>
    <property type="evidence" value="ECO:0000318"/>
    <property type="project" value="GO_Central"/>
</dbReference>
<dbReference type="Pfam" id="PF22995">
    <property type="entry name" value="C2CH-3rd_BIRD-IDD"/>
    <property type="match status" value="1"/>
</dbReference>
<reference evidence="10 11" key="1">
    <citation type="journal article" date="2017" name="Nat. Commun.">
        <title>Genome assembly with in vitro proximity ligation data and whole-genome triplication in lettuce.</title>
        <authorList>
            <person name="Reyes-Chin-Wo S."/>
            <person name="Wang Z."/>
            <person name="Yang X."/>
            <person name="Kozik A."/>
            <person name="Arikit S."/>
            <person name="Song C."/>
            <person name="Xia L."/>
            <person name="Froenicke L."/>
            <person name="Lavelle D.O."/>
            <person name="Truco M.J."/>
            <person name="Xia R."/>
            <person name="Zhu S."/>
            <person name="Xu C."/>
            <person name="Xu H."/>
            <person name="Xu X."/>
            <person name="Cox K."/>
            <person name="Korf I."/>
            <person name="Meyers B.C."/>
            <person name="Michelmore R.W."/>
        </authorList>
    </citation>
    <scope>NUCLEOTIDE SEQUENCE [LARGE SCALE GENOMIC DNA]</scope>
    <source>
        <strain evidence="11">cv. Salinas</strain>
        <tissue evidence="10">Seedlings</tissue>
    </source>
</reference>
<dbReference type="SMART" id="SM00355">
    <property type="entry name" value="ZnF_C2H2"/>
    <property type="match status" value="3"/>
</dbReference>
<sequence length="478" mass="52425">MASGSSFSSMLLLGDKNEEDHLNEANNIQQDNHGVSQTQPQTVPHKKRRNTPKFPCKFFKNFLVIDSDVEVIALSPATLMAKNRFVCEVCYKGFPRDQNLQLHKRGHNLPWKLKQKSATDDAKRKVYVCPEPTCVNHEPSHALGDLTGIKKHYSRKHGEKKYKCQKCEKMYAVNSDLKAHSKTCGTKEYPCHCGTVFARRDSFINHRAYCEALAEGITTITPKGVCSFKSSRNHNQVNTNSPQLAPQVPSTQNLIKTSMGPQVPTPPLFGSSSNQKNPINSLNNTTTNLVNNTTTLHNNMQLYNLSIMGNPINSGSGEGLSLFSSGSFVSHHSTSLYFSSHKETMPQQLSATGMLQKAATLGSTSRTNSFSNFPRGYTTFPEGSNGNHSNMNELLKSFSSSGGYQGGVESGSGGYDEEWKNLNSVEEQQPPQNSSFKMGLEQVSGGKTTRDFLGVGGETVGNISSDGPKSTFAVRSFL</sequence>
<dbReference type="Pfam" id="PF22992">
    <property type="entry name" value="C2CH-4th_BIRD-IDD"/>
    <property type="match status" value="1"/>
</dbReference>
<feature type="region of interest" description="Disordered" evidence="8">
    <location>
        <begin position="27"/>
        <end position="50"/>
    </location>
</feature>
<dbReference type="EMBL" id="NBSK02000005">
    <property type="protein sequence ID" value="KAJ0203656.1"/>
    <property type="molecule type" value="Genomic_DNA"/>
</dbReference>
<dbReference type="PANTHER" id="PTHR10593:SF214">
    <property type="entry name" value="PROTEIN INDETERMINATE-DOMAIN 5, CHLOROPLASTIC"/>
    <property type="match status" value="1"/>
</dbReference>
<name>A0A9R1VC81_LACSA</name>
<feature type="domain" description="C2H2-type" evidence="9">
    <location>
        <begin position="162"/>
        <end position="190"/>
    </location>
</feature>
<comment type="caution">
    <text evidence="10">The sequence shown here is derived from an EMBL/GenBank/DDBJ whole genome shotgun (WGS) entry which is preliminary data.</text>
</comment>
<dbReference type="InterPro" id="IPR036236">
    <property type="entry name" value="Znf_C2H2_sf"/>
</dbReference>
<protein>
    <recommendedName>
        <fullName evidence="9">C2H2-type domain-containing protein</fullName>
    </recommendedName>
</protein>
<keyword evidence="4" id="KW-0862">Zinc</keyword>
<evidence type="ECO:0000256" key="4">
    <source>
        <dbReference type="ARBA" id="ARBA00022833"/>
    </source>
</evidence>
<dbReference type="Proteomes" id="UP000235145">
    <property type="component" value="Unassembled WGS sequence"/>
</dbReference>
<evidence type="ECO:0000256" key="5">
    <source>
        <dbReference type="ARBA" id="ARBA00023015"/>
    </source>
</evidence>
<evidence type="ECO:0000256" key="2">
    <source>
        <dbReference type="ARBA" id="ARBA00022737"/>
    </source>
</evidence>
<keyword evidence="1" id="KW-0479">Metal-binding</keyword>
<dbReference type="Pfam" id="PF22996">
    <property type="entry name" value="C2H2-2nd_BIRD-IDD"/>
    <property type="match status" value="1"/>
</dbReference>
<keyword evidence="11" id="KW-1185">Reference proteome</keyword>
<keyword evidence="6" id="KW-0804">Transcription</keyword>
<dbReference type="InterPro" id="IPR055187">
    <property type="entry name" value="C2CH-3rd_BIRD-IDD"/>
</dbReference>